<dbReference type="OrthoDB" id="73875at2759"/>
<evidence type="ECO:0000256" key="4">
    <source>
        <dbReference type="ARBA" id="ARBA00012729"/>
    </source>
</evidence>
<evidence type="ECO:0000256" key="12">
    <source>
        <dbReference type="ARBA" id="ARBA00023326"/>
    </source>
</evidence>
<keyword evidence="7 13" id="KW-0378">Hydrolase</keyword>
<protein>
    <recommendedName>
        <fullName evidence="4">chitinase</fullName>
        <ecNumber evidence="4">3.2.1.14</ecNumber>
    </recommendedName>
</protein>
<dbReference type="InterPro" id="IPR001579">
    <property type="entry name" value="Glyco_hydro_18_chit_AS"/>
</dbReference>
<organism evidence="17 18">
    <name type="scientific">Ophiostoma piceae (strain UAMH 11346)</name>
    <name type="common">Sap stain fungus</name>
    <dbReference type="NCBI Taxonomy" id="1262450"/>
    <lineage>
        <taxon>Eukaryota</taxon>
        <taxon>Fungi</taxon>
        <taxon>Dikarya</taxon>
        <taxon>Ascomycota</taxon>
        <taxon>Pezizomycotina</taxon>
        <taxon>Sordariomycetes</taxon>
        <taxon>Sordariomycetidae</taxon>
        <taxon>Ophiostomatales</taxon>
        <taxon>Ophiostomataceae</taxon>
        <taxon>Ophiostoma</taxon>
    </lineage>
</organism>
<dbReference type="GO" id="GO:0008843">
    <property type="term" value="F:endochitinase activity"/>
    <property type="evidence" value="ECO:0007669"/>
    <property type="project" value="UniProtKB-EC"/>
</dbReference>
<keyword evidence="8" id="KW-0146">Chitin degradation</keyword>
<comment type="subcellular location">
    <subcellularLocation>
        <location evidence="2">Secreted</location>
    </subcellularLocation>
</comment>
<dbReference type="PROSITE" id="PS51910">
    <property type="entry name" value="GH18_2"/>
    <property type="match status" value="1"/>
</dbReference>
<dbReference type="InterPro" id="IPR029070">
    <property type="entry name" value="Chitinase_insertion_sf"/>
</dbReference>
<dbReference type="EMBL" id="KE148153">
    <property type="protein sequence ID" value="EPE06554.1"/>
    <property type="molecule type" value="Genomic_DNA"/>
</dbReference>
<evidence type="ECO:0000256" key="5">
    <source>
        <dbReference type="ARBA" id="ARBA00022525"/>
    </source>
</evidence>
<feature type="signal peptide" evidence="14">
    <location>
        <begin position="1"/>
        <end position="24"/>
    </location>
</feature>
<dbReference type="InterPro" id="IPR036861">
    <property type="entry name" value="Endochitinase-like_sf"/>
</dbReference>
<sequence>MHSWLSSTATALLAASGLVGGADAMRLRQPAAPNYRARGSECPSTCVEAGPNPANWTAYGSLNNLQRCNQTLFYHFSLHDMVDDNSVHRIYACASTGETKAGSRIAGPKAAADPETITNAAFSVGRWDENAEQGIDLASISQHVRAFLNSGYQSSTPGAEVLYAQSNGSTVGLYVGKAIKSFTTVTAALATLEKKLTASSGTSGAVALELCGKGYDSDHIFGFVATSNASFTPVQQLMQGWSSATCQSFDSDLSFAGSVTFTTPLVIAGSNSTGNGTLTRGNSTLSGRSATAHHHMNLRNAHRRSHALGQLYRRDECSTVQVVSGDSCGTLATKCGVSGDDFTKYNPGKSFCADLTPGQHVCCSSGELPDFAPHKQSNGSCYAYNVVADDNCASISATYDLTNDKIEGFNNNTWGWQGCQNLLLGAVICLSDGAPPMPSELTNAVCGPQKPGTVVGSGGTTNLSSLNPCPLNACCDIWGQCGITSDFCTDTSTGPPGTAKAGTNGCISNCGTDIVKGDAPSSYINIAYYEGFGLNRSCLFQDISQLGSGYTHVHFSFATLDSSYNVDVGDVYSQFELKRLISNTAYHRVLTFGGWAFSTEPATYSIFREGVTAANREAMASAMANYINDNDLDGVDIDWEYPGAPDIPGIPAGGDDDGANYLAFLKVLKGKLPNKTVSIAAPSSYWYLKAFPIAEISKVVDYVVFMTYDLHGQWDSDNSWSQEGCANGNCLRSHVNITETMTSLAMVTKAGVNSGKVIVGVTSYGRSFGMEDGSCWTPGCTYGGSAGESTAAKGLCTDTAGYLADAEIYDIISGTSSTVTRKKRSDPSNIFAVRADTSSARVSQYYYDSDSDSQILVYDNDQWVAFMTSDILSSRTEKYKSYNLGGVTNWASDLEVFYEAPQSYTTWNQFKNLVADGSVAPGSDYSDVTRTGNWTDLTCGDIAVSNVKTLTPYERWHRLDCDDAWNDIKGQWLEDREHKTSFSSSLQANLHMKEDIDCTVVGTSGQCSQTTECENFQKSDLGPAAFLIWNSLVLVHNMYSHYHDTLHDLADTLFGSSLDLFMDEFAPVVPKDNTWLDILLATIGFVGTIGASALFNSVLKALPFFRANGAIYDNLKDTAKALVSYSVSITGIYVSGSESSWTAESQDSFKAYMGQTIDAWDTINSNTLAQVFDGSDNSLDMLWTIISDGKLTEGGVDGGVVPVSIDADNNTLKNSINGGFYAASIPAVWRLSGKAAFIMDTGVGCSDSVPDTLSDDDAKVSNACIDDKLYLLGYPKGGYDDHCNAHGDGCDPTKFKLPPGYDALDGSAWGGVTLENLIKASVISYRANGNKNGGALPDFTSEDTVDSILDSIDGDSTLPAYLTTPGVVRLPVCSPDYAIAQWKRFGDSSLENYPCYIQPPPDFCEISNFFNQGSDASPSVDDCMQIVAQVQGTQKTWQVNTAGLAQKKLISYGSCHFGAQASNLHGNIYFHVGSQDVVDLITDAVNKFATNGKIGARGDMDCKGNINSQDMSWGIY</sequence>
<dbReference type="InterPro" id="IPR011583">
    <property type="entry name" value="Chitinase_II/V-like_cat"/>
</dbReference>
<dbReference type="InterPro" id="IPR001223">
    <property type="entry name" value="Glyco_hydro18_cat"/>
</dbReference>
<dbReference type="InterPro" id="IPR017853">
    <property type="entry name" value="GH"/>
</dbReference>
<name>S3BZ52_OPHP1</name>
<dbReference type="InterPro" id="IPR053214">
    <property type="entry name" value="LysM12-like"/>
</dbReference>
<dbReference type="Gene3D" id="3.20.20.80">
    <property type="entry name" value="Glycosidases"/>
    <property type="match status" value="1"/>
</dbReference>
<dbReference type="eggNOG" id="KOG2806">
    <property type="taxonomic scope" value="Eukaryota"/>
</dbReference>
<keyword evidence="18" id="KW-1185">Reference proteome</keyword>
<dbReference type="Pfam" id="PF14856">
    <property type="entry name" value="Hce2"/>
    <property type="match status" value="1"/>
</dbReference>
<dbReference type="VEuPathDB" id="FungiDB:F503_02682"/>
<keyword evidence="9" id="KW-0843">Virulence</keyword>
<dbReference type="PROSITE" id="PS01095">
    <property type="entry name" value="GH18_1"/>
    <property type="match status" value="1"/>
</dbReference>
<dbReference type="Gene3D" id="3.10.350.10">
    <property type="entry name" value="LysM domain"/>
    <property type="match status" value="2"/>
</dbReference>
<dbReference type="SUPFAM" id="SSF54556">
    <property type="entry name" value="Chitinase insertion domain"/>
    <property type="match status" value="1"/>
</dbReference>
<dbReference type="InterPro" id="IPR036779">
    <property type="entry name" value="LysM_dom_sf"/>
</dbReference>
<evidence type="ECO:0000313" key="17">
    <source>
        <dbReference type="EMBL" id="EPE06554.1"/>
    </source>
</evidence>
<dbReference type="GO" id="GO:0005576">
    <property type="term" value="C:extracellular region"/>
    <property type="evidence" value="ECO:0007669"/>
    <property type="project" value="UniProtKB-SubCell"/>
</dbReference>
<dbReference type="CDD" id="cd02878">
    <property type="entry name" value="GH18_zymocin_alpha"/>
    <property type="match status" value="1"/>
</dbReference>
<feature type="domain" description="LysM" evidence="15">
    <location>
        <begin position="382"/>
        <end position="430"/>
    </location>
</feature>
<keyword evidence="6" id="KW-0147">Chitin-binding</keyword>
<dbReference type="InterPro" id="IPR029226">
    <property type="entry name" value="Ecp2-like"/>
</dbReference>
<evidence type="ECO:0000256" key="7">
    <source>
        <dbReference type="ARBA" id="ARBA00022801"/>
    </source>
</evidence>
<feature type="domain" description="GH18" evidence="16">
    <location>
        <begin position="523"/>
        <end position="917"/>
    </location>
</feature>
<dbReference type="GO" id="GO:0000272">
    <property type="term" value="P:polysaccharide catabolic process"/>
    <property type="evidence" value="ECO:0007669"/>
    <property type="project" value="UniProtKB-KW"/>
</dbReference>
<evidence type="ECO:0000256" key="8">
    <source>
        <dbReference type="ARBA" id="ARBA00023024"/>
    </source>
</evidence>
<evidence type="ECO:0000259" key="15">
    <source>
        <dbReference type="PROSITE" id="PS51782"/>
    </source>
</evidence>
<feature type="chain" id="PRO_5004518267" description="chitinase" evidence="14">
    <location>
        <begin position="25"/>
        <end position="1516"/>
    </location>
</feature>
<evidence type="ECO:0000313" key="18">
    <source>
        <dbReference type="Proteomes" id="UP000016923"/>
    </source>
</evidence>
<dbReference type="HOGENOM" id="CLU_001482_1_0_1"/>
<dbReference type="EC" id="3.2.1.14" evidence="4"/>
<evidence type="ECO:0000256" key="2">
    <source>
        <dbReference type="ARBA" id="ARBA00004613"/>
    </source>
</evidence>
<comment type="similarity">
    <text evidence="3">Belongs to the glycosyl hydrolase 18 family. Chitinase class V subfamily.</text>
</comment>
<evidence type="ECO:0000256" key="6">
    <source>
        <dbReference type="ARBA" id="ARBA00022669"/>
    </source>
</evidence>
<keyword evidence="10" id="KW-0119">Carbohydrate metabolism</keyword>
<evidence type="ECO:0000256" key="14">
    <source>
        <dbReference type="SAM" id="SignalP"/>
    </source>
</evidence>
<dbReference type="SMART" id="SM00257">
    <property type="entry name" value="LysM"/>
    <property type="match status" value="2"/>
</dbReference>
<dbReference type="PANTHER" id="PTHR47700:SF1">
    <property type="entry name" value="CHITINASE"/>
    <property type="match status" value="1"/>
</dbReference>
<gene>
    <name evidence="17" type="ORF">F503_02682</name>
</gene>
<evidence type="ECO:0000256" key="11">
    <source>
        <dbReference type="ARBA" id="ARBA00023295"/>
    </source>
</evidence>
<accession>S3BZ52</accession>
<dbReference type="Pfam" id="PF00704">
    <property type="entry name" value="Glyco_hydro_18"/>
    <property type="match status" value="1"/>
</dbReference>
<dbReference type="PANTHER" id="PTHR47700">
    <property type="entry name" value="V CHITINASE, PUTATIVE (AFU_ORTHOLOGUE AFUA_6G13720)-RELATED"/>
    <property type="match status" value="1"/>
</dbReference>
<evidence type="ECO:0000256" key="1">
    <source>
        <dbReference type="ARBA" id="ARBA00000822"/>
    </source>
</evidence>
<dbReference type="Proteomes" id="UP000016923">
    <property type="component" value="Unassembled WGS sequence"/>
</dbReference>
<evidence type="ECO:0000256" key="13">
    <source>
        <dbReference type="RuleBase" id="RU000489"/>
    </source>
</evidence>
<keyword evidence="11 13" id="KW-0326">Glycosidase</keyword>
<dbReference type="SUPFAM" id="SSF57016">
    <property type="entry name" value="Plant lectins/antimicrobial peptides"/>
    <property type="match status" value="1"/>
</dbReference>
<reference evidence="17 18" key="1">
    <citation type="journal article" date="2013" name="BMC Genomics">
        <title>The genome and transcriptome of the pine saprophyte Ophiostoma piceae, and a comparison with the bark beetle-associated pine pathogen Grosmannia clavigera.</title>
        <authorList>
            <person name="Haridas S."/>
            <person name="Wang Y."/>
            <person name="Lim L."/>
            <person name="Massoumi Alamouti S."/>
            <person name="Jackman S."/>
            <person name="Docking R."/>
            <person name="Robertson G."/>
            <person name="Birol I."/>
            <person name="Bohlmann J."/>
            <person name="Breuil C."/>
        </authorList>
    </citation>
    <scope>NUCLEOTIDE SEQUENCE [LARGE SCALE GENOMIC DNA]</scope>
    <source>
        <strain evidence="17 18">UAMH 11346</strain>
    </source>
</reference>
<evidence type="ECO:0000256" key="10">
    <source>
        <dbReference type="ARBA" id="ARBA00023277"/>
    </source>
</evidence>
<dbReference type="PROSITE" id="PS51782">
    <property type="entry name" value="LYSM"/>
    <property type="match status" value="2"/>
</dbReference>
<dbReference type="STRING" id="1262450.S3BZ52"/>
<dbReference type="GO" id="GO:0006032">
    <property type="term" value="P:chitin catabolic process"/>
    <property type="evidence" value="ECO:0007669"/>
    <property type="project" value="UniProtKB-KW"/>
</dbReference>
<evidence type="ECO:0000256" key="3">
    <source>
        <dbReference type="ARBA" id="ARBA00008682"/>
    </source>
</evidence>
<dbReference type="SUPFAM" id="SSF51445">
    <property type="entry name" value="(Trans)glycosidases"/>
    <property type="match status" value="1"/>
</dbReference>
<evidence type="ECO:0000259" key="16">
    <source>
        <dbReference type="PROSITE" id="PS51910"/>
    </source>
</evidence>
<dbReference type="InterPro" id="IPR018392">
    <property type="entry name" value="LysM"/>
</dbReference>
<keyword evidence="14" id="KW-0732">Signal</keyword>
<dbReference type="Gene3D" id="3.10.50.10">
    <property type="match status" value="1"/>
</dbReference>
<proteinExistence type="inferred from homology"/>
<evidence type="ECO:0000256" key="9">
    <source>
        <dbReference type="ARBA" id="ARBA00023026"/>
    </source>
</evidence>
<keyword evidence="12" id="KW-0624">Polysaccharide degradation</keyword>
<feature type="domain" description="LysM" evidence="15">
    <location>
        <begin position="318"/>
        <end position="363"/>
    </location>
</feature>
<dbReference type="GO" id="GO:0008061">
    <property type="term" value="F:chitin binding"/>
    <property type="evidence" value="ECO:0007669"/>
    <property type="project" value="UniProtKB-KW"/>
</dbReference>
<comment type="catalytic activity">
    <reaction evidence="1">
        <text>Random endo-hydrolysis of N-acetyl-beta-D-glucosaminide (1-&gt;4)-beta-linkages in chitin and chitodextrins.</text>
        <dbReference type="EC" id="3.2.1.14"/>
    </reaction>
</comment>
<dbReference type="SUPFAM" id="SSF54106">
    <property type="entry name" value="LysM domain"/>
    <property type="match status" value="1"/>
</dbReference>
<dbReference type="Pfam" id="PF01476">
    <property type="entry name" value="LysM"/>
    <property type="match status" value="1"/>
</dbReference>
<keyword evidence="5" id="KW-0964">Secreted</keyword>
<dbReference type="SMART" id="SM00636">
    <property type="entry name" value="Glyco_18"/>
    <property type="match status" value="1"/>
</dbReference>
<dbReference type="CDD" id="cd00118">
    <property type="entry name" value="LysM"/>
    <property type="match status" value="1"/>
</dbReference>